<dbReference type="Pfam" id="PF00168">
    <property type="entry name" value="C2"/>
    <property type="match status" value="3"/>
</dbReference>
<feature type="domain" description="C2" evidence="9">
    <location>
        <begin position="228"/>
        <end position="362"/>
    </location>
</feature>
<dbReference type="FunFam" id="2.60.40.150:FF:000090">
    <property type="entry name" value="C2 domain-containing protein"/>
    <property type="match status" value="1"/>
</dbReference>
<feature type="transmembrane region" description="Helical" evidence="8">
    <location>
        <begin position="462"/>
        <end position="480"/>
    </location>
</feature>
<keyword evidence="4" id="KW-0677">Repeat</keyword>
<dbReference type="GO" id="GO:0016020">
    <property type="term" value="C:membrane"/>
    <property type="evidence" value="ECO:0007669"/>
    <property type="project" value="UniProtKB-SubCell"/>
</dbReference>
<evidence type="ECO:0000256" key="4">
    <source>
        <dbReference type="ARBA" id="ARBA00022737"/>
    </source>
</evidence>
<evidence type="ECO:0000259" key="9">
    <source>
        <dbReference type="PROSITE" id="PS50004"/>
    </source>
</evidence>
<dbReference type="InterPro" id="IPR035892">
    <property type="entry name" value="C2_domain_sf"/>
</dbReference>
<evidence type="ECO:0000313" key="10">
    <source>
        <dbReference type="EMBL" id="KAF2319400.1"/>
    </source>
</evidence>
<feature type="transmembrane region" description="Helical" evidence="8">
    <location>
        <begin position="492"/>
        <end position="524"/>
    </location>
</feature>
<keyword evidence="7 8" id="KW-0472">Membrane</keyword>
<keyword evidence="3 8" id="KW-0812">Transmembrane</keyword>
<evidence type="ECO:0000256" key="8">
    <source>
        <dbReference type="SAM" id="Phobius"/>
    </source>
</evidence>
<dbReference type="Pfam" id="PF08372">
    <property type="entry name" value="PRT_C"/>
    <property type="match status" value="1"/>
</dbReference>
<dbReference type="EMBL" id="JAAGAX010000003">
    <property type="protein sequence ID" value="KAF2319400.1"/>
    <property type="molecule type" value="Genomic_DNA"/>
</dbReference>
<keyword evidence="6 8" id="KW-1133">Transmembrane helix</keyword>
<dbReference type="SMART" id="SM00239">
    <property type="entry name" value="C2"/>
    <property type="match status" value="1"/>
</dbReference>
<evidence type="ECO:0000256" key="2">
    <source>
        <dbReference type="ARBA" id="ARBA00007923"/>
    </source>
</evidence>
<dbReference type="CDD" id="cd08379">
    <property type="entry name" value="C2D_MCTP_PRT_plant"/>
    <property type="match status" value="1"/>
</dbReference>
<comment type="similarity">
    <text evidence="2">Belongs to the MCTP family.</text>
</comment>
<dbReference type="AlphaFoldDB" id="A0A6A6N128"/>
<dbReference type="CDD" id="cd08378">
    <property type="entry name" value="C2B_MCTP_PRT_plant"/>
    <property type="match status" value="1"/>
</dbReference>
<organism evidence="10 11">
    <name type="scientific">Hevea brasiliensis</name>
    <name type="common">Para rubber tree</name>
    <name type="synonym">Siphonia brasiliensis</name>
    <dbReference type="NCBI Taxonomy" id="3981"/>
    <lineage>
        <taxon>Eukaryota</taxon>
        <taxon>Viridiplantae</taxon>
        <taxon>Streptophyta</taxon>
        <taxon>Embryophyta</taxon>
        <taxon>Tracheophyta</taxon>
        <taxon>Spermatophyta</taxon>
        <taxon>Magnoliopsida</taxon>
        <taxon>eudicotyledons</taxon>
        <taxon>Gunneridae</taxon>
        <taxon>Pentapetalae</taxon>
        <taxon>rosids</taxon>
        <taxon>fabids</taxon>
        <taxon>Malpighiales</taxon>
        <taxon>Euphorbiaceae</taxon>
        <taxon>Crotonoideae</taxon>
        <taxon>Micrandreae</taxon>
        <taxon>Hevea</taxon>
    </lineage>
</organism>
<evidence type="ECO:0000256" key="7">
    <source>
        <dbReference type="ARBA" id="ARBA00023136"/>
    </source>
</evidence>
<dbReference type="InterPro" id="IPR047257">
    <property type="entry name" value="C2B_MCTP_PRT_plant"/>
</dbReference>
<dbReference type="InterPro" id="IPR047255">
    <property type="entry name" value="C2D_MCTP_PRT_plant"/>
</dbReference>
<gene>
    <name evidence="10" type="ORF">GH714_015506</name>
</gene>
<sequence length="620" mass="71724">MNPEWHQVFAFSKDRLQSSVLEVFVKDKEMVGRDDYLGRVVFDLNEIPTRVPPDSPLAPQWYRLEDRRGEGKVRGEIMLAVWMGTQADEAFPEAWHADASSVYGEGVLSIRSKVYVSPKLWYLRVNVIEAQDIVSNDRSRIRTEPFEEQLLLTVEDRVHPTREDVLGKISLPLNIFEKRLDHRPVHSRWFNLEKFGFGVLEADRRKELKFASRIHLRVCLEGGYHVLDESTMYISDQRPTARQLWKQPVGILEVGILSAQGLLPMKMKVGRGSTDAYCVAKYGQKWVRTRTILDTFNPKWNEQYTWEVYDPCTVITLGVFDNCHLGGGEKPNAPSAARDARIGKVRIRLSTLEAFRIYTHSYPLLVLHPNGVKKMGELQLAIRFTTLSLANMIYVYGHPLLPKMHYLHPFTVNQVDNLRYQAMSIVATRLGRAEPPLRKEVVEYMLDVDSHMWSMRRSKANFFRIMSLLSGMISMSRWLAGICQWKNPITSVLVHILFLILIWYPELILPTLFLYMFLIGIWNYRFRPRHPPHMDTKLSWAEAVHPDELDEEFDTFPTSKPHDMVRMRYDRLRSVAGRIQTVVGDIATQGERWGPFSAGGTPEQPVFLPCSVFVQLLFSM</sequence>
<evidence type="ECO:0000313" key="11">
    <source>
        <dbReference type="Proteomes" id="UP000467840"/>
    </source>
</evidence>
<proteinExistence type="inferred from homology"/>
<dbReference type="PANTHER" id="PTHR31425:SF24">
    <property type="entry name" value="MULTIPLE C2 DOMAIN AND TRANSMEMBRANE REGION PROTEIN 2"/>
    <property type="match status" value="1"/>
</dbReference>
<evidence type="ECO:0000256" key="6">
    <source>
        <dbReference type="ARBA" id="ARBA00022989"/>
    </source>
</evidence>
<dbReference type="InterPro" id="IPR000008">
    <property type="entry name" value="C2_dom"/>
</dbReference>
<keyword evidence="11" id="KW-1185">Reference proteome</keyword>
<dbReference type="InterPro" id="IPR013583">
    <property type="entry name" value="MCTP_C"/>
</dbReference>
<dbReference type="PANTHER" id="PTHR31425">
    <property type="entry name" value="PHOSPHORIBOSYLANTHRANILATE TRANSFERASE ISOFORM 1"/>
    <property type="match status" value="1"/>
</dbReference>
<reference evidence="10 11" key="1">
    <citation type="journal article" date="2020" name="Mol. Plant">
        <title>The Chromosome-Based Rubber Tree Genome Provides New Insights into Spurge Genome Evolution and Rubber Biosynthesis.</title>
        <authorList>
            <person name="Liu J."/>
            <person name="Shi C."/>
            <person name="Shi C.C."/>
            <person name="Li W."/>
            <person name="Zhang Q.J."/>
            <person name="Zhang Y."/>
            <person name="Li K."/>
            <person name="Lu H.F."/>
            <person name="Shi C."/>
            <person name="Zhu S.T."/>
            <person name="Xiao Z.Y."/>
            <person name="Nan H."/>
            <person name="Yue Y."/>
            <person name="Zhu X.G."/>
            <person name="Wu Y."/>
            <person name="Hong X.N."/>
            <person name="Fan G.Y."/>
            <person name="Tong Y."/>
            <person name="Zhang D."/>
            <person name="Mao C.L."/>
            <person name="Liu Y.L."/>
            <person name="Hao S.J."/>
            <person name="Liu W.Q."/>
            <person name="Lv M.Q."/>
            <person name="Zhang H.B."/>
            <person name="Liu Y."/>
            <person name="Hu-Tang G.R."/>
            <person name="Wang J.P."/>
            <person name="Wang J.H."/>
            <person name="Sun Y.H."/>
            <person name="Ni S.B."/>
            <person name="Chen W.B."/>
            <person name="Zhang X.C."/>
            <person name="Jiao Y.N."/>
            <person name="Eichler E.E."/>
            <person name="Li G.H."/>
            <person name="Liu X."/>
            <person name="Gao L.Z."/>
        </authorList>
    </citation>
    <scope>NUCLEOTIDE SEQUENCE [LARGE SCALE GENOMIC DNA]</scope>
    <source>
        <strain evidence="11">cv. GT1</strain>
        <tissue evidence="10">Leaf</tissue>
    </source>
</reference>
<dbReference type="InterPro" id="IPR047259">
    <property type="entry name" value="QUIRKY-like"/>
</dbReference>
<evidence type="ECO:0000256" key="1">
    <source>
        <dbReference type="ARBA" id="ARBA00004141"/>
    </source>
</evidence>
<dbReference type="Proteomes" id="UP000467840">
    <property type="component" value="Chromosome 10"/>
</dbReference>
<protein>
    <recommendedName>
        <fullName evidence="9">C2 domain-containing protein</fullName>
    </recommendedName>
</protein>
<dbReference type="PROSITE" id="PS50004">
    <property type="entry name" value="C2"/>
    <property type="match status" value="2"/>
</dbReference>
<dbReference type="SUPFAM" id="SSF49562">
    <property type="entry name" value="C2 domain (Calcium/lipid-binding domain, CaLB)"/>
    <property type="match status" value="3"/>
</dbReference>
<accession>A0A6A6N128</accession>
<comment type="caution">
    <text evidence="10">The sequence shown here is derived from an EMBL/GenBank/DDBJ whole genome shotgun (WGS) entry which is preliminary data.</text>
</comment>
<feature type="transmembrane region" description="Helical" evidence="8">
    <location>
        <begin position="380"/>
        <end position="397"/>
    </location>
</feature>
<keyword evidence="5" id="KW-0106">Calcium</keyword>
<evidence type="ECO:0000256" key="3">
    <source>
        <dbReference type="ARBA" id="ARBA00022692"/>
    </source>
</evidence>
<feature type="domain" description="C2" evidence="9">
    <location>
        <begin position="1"/>
        <end position="62"/>
    </location>
</feature>
<comment type="subcellular location">
    <subcellularLocation>
        <location evidence="1">Membrane</location>
        <topology evidence="1">Multi-pass membrane protein</topology>
    </subcellularLocation>
</comment>
<evidence type="ECO:0000256" key="5">
    <source>
        <dbReference type="ARBA" id="ARBA00022837"/>
    </source>
</evidence>
<name>A0A6A6N128_HEVBR</name>
<dbReference type="Gene3D" id="2.60.40.150">
    <property type="entry name" value="C2 domain"/>
    <property type="match status" value="2"/>
</dbReference>